<organism evidence="4">
    <name type="scientific">Cryptosporidium hominis</name>
    <dbReference type="NCBI Taxonomy" id="237895"/>
    <lineage>
        <taxon>Eukaryota</taxon>
        <taxon>Sar</taxon>
        <taxon>Alveolata</taxon>
        <taxon>Apicomplexa</taxon>
        <taxon>Conoidasida</taxon>
        <taxon>Coccidia</taxon>
        <taxon>Eucoccidiorida</taxon>
        <taxon>Eimeriorina</taxon>
        <taxon>Cryptosporidiidae</taxon>
        <taxon>Cryptosporidium</taxon>
    </lineage>
</organism>
<sequence length="233" mass="27064">MAHTKTFHLVLILFFLSKISQIYCDINCSRQVSRRVSHAIRQLLKDKKDISKHLLPECAFNQEHHIFNYEEKINIVYPTGERQCGFCGEIFQDEKTYDQHMGKSHPSLQSGEFYCAEKLCTIFGECGEPARERACSSAAQDESLLDFCRKTVKSCFSEDNKDSKLIGIELNQKLCNKERILEVNRCIEKKVQQSNTNIIEFLFHHFSKALLIVIMLSTFFVSYKINLHVNKIK</sequence>
<dbReference type="EMBL" id="LN877951">
    <property type="protein sequence ID" value="CUV06246.1"/>
    <property type="molecule type" value="Genomic_DNA"/>
</dbReference>
<keyword evidence="1" id="KW-1133">Transmembrane helix</keyword>
<dbReference type="PROSITE" id="PS00028">
    <property type="entry name" value="ZINC_FINGER_C2H2_1"/>
    <property type="match status" value="1"/>
</dbReference>
<feature type="chain" id="PRO_5006627665" description="C2H2-type domain-containing protein" evidence="2">
    <location>
        <begin position="25"/>
        <end position="233"/>
    </location>
</feature>
<dbReference type="OrthoDB" id="4507at2759"/>
<dbReference type="VEuPathDB" id="CryptoDB:Chro.50120"/>
<dbReference type="AlphaFoldDB" id="A0A0S4TFJ8"/>
<dbReference type="PANTHER" id="PTHR21385:SF0">
    <property type="entry name" value="RE51073P"/>
    <property type="match status" value="1"/>
</dbReference>
<feature type="transmembrane region" description="Helical" evidence="1">
    <location>
        <begin position="202"/>
        <end position="223"/>
    </location>
</feature>
<keyword evidence="1" id="KW-0812">Transmembrane</keyword>
<dbReference type="VEuPathDB" id="CryptoDB:CHUDEA5_2580"/>
<dbReference type="PANTHER" id="PTHR21385">
    <property type="entry name" value="ZINC FINGER PROTEIN-RELATED"/>
    <property type="match status" value="1"/>
</dbReference>
<protein>
    <recommendedName>
        <fullName evidence="3">C2H2-type domain-containing protein</fullName>
    </recommendedName>
</protein>
<dbReference type="VEuPathDB" id="CryptoDB:GY17_00001447"/>
<evidence type="ECO:0000256" key="2">
    <source>
        <dbReference type="SAM" id="SignalP"/>
    </source>
</evidence>
<evidence type="ECO:0000313" key="4">
    <source>
        <dbReference type="EMBL" id="CUV06246.1"/>
    </source>
</evidence>
<name>A0A0S4TFJ8_CRYHO</name>
<keyword evidence="2" id="KW-0732">Signal</keyword>
<dbReference type="InterPro" id="IPR013087">
    <property type="entry name" value="Znf_C2H2_type"/>
</dbReference>
<proteinExistence type="predicted"/>
<gene>
    <name evidence="4" type="ORF">CHUDEA5_2580</name>
</gene>
<accession>A0A0S4TFJ8</accession>
<evidence type="ECO:0000256" key="1">
    <source>
        <dbReference type="SAM" id="Phobius"/>
    </source>
</evidence>
<dbReference type="Proteomes" id="UP000199752">
    <property type="component" value="Chromosome 5"/>
</dbReference>
<feature type="signal peptide" evidence="2">
    <location>
        <begin position="1"/>
        <end position="24"/>
    </location>
</feature>
<feature type="domain" description="C2H2-type" evidence="3">
    <location>
        <begin position="84"/>
        <end position="105"/>
    </location>
</feature>
<dbReference type="VEuPathDB" id="CryptoDB:ChTU502y2012_392g0045"/>
<evidence type="ECO:0000259" key="3">
    <source>
        <dbReference type="PROSITE" id="PS00028"/>
    </source>
</evidence>
<reference evidence="4" key="1">
    <citation type="submission" date="2015-08" db="EMBL/GenBank/DDBJ databases">
        <authorList>
            <person name="Babu N.S."/>
            <person name="Beckwith C.J."/>
            <person name="Beseler K.G."/>
            <person name="Brison A."/>
            <person name="Carone J.V."/>
            <person name="Caskin T.P."/>
            <person name="Diamond M."/>
            <person name="Durham M.E."/>
            <person name="Foxe J.M."/>
            <person name="Go M."/>
            <person name="Henderson B.A."/>
            <person name="Jones I.B."/>
            <person name="McGettigan J.A."/>
            <person name="Micheletti S.J."/>
            <person name="Nasrallah M.E."/>
            <person name="Ortiz D."/>
            <person name="Piller C.R."/>
            <person name="Privatt S.R."/>
            <person name="Schneider S.L."/>
            <person name="Sharp S."/>
            <person name="Smith T.C."/>
            <person name="Stanton J.D."/>
            <person name="Ullery H.E."/>
            <person name="Wilson R.J."/>
            <person name="Serrano M.G."/>
            <person name="Buck G."/>
            <person name="Lee V."/>
            <person name="Wang Y."/>
            <person name="Carvalho R."/>
            <person name="Voegtly L."/>
            <person name="Shi R."/>
            <person name="Duckworth R."/>
            <person name="Johnson A."/>
            <person name="Loviza R."/>
            <person name="Walstead R."/>
            <person name="Shah Z."/>
            <person name="Kiflezghi M."/>
            <person name="Wade K."/>
            <person name="Ball S.L."/>
            <person name="Bradley K.W."/>
            <person name="Asai D.J."/>
            <person name="Bowman C.A."/>
            <person name="Russell D.A."/>
            <person name="Pope W.H."/>
            <person name="Jacobs-Sera D."/>
            <person name="Hendrix R.W."/>
            <person name="Hatfull G.F."/>
        </authorList>
    </citation>
    <scope>NUCLEOTIDE SEQUENCE [LARGE SCALE GENOMIC DNA]</scope>
</reference>
<keyword evidence="1" id="KW-0472">Membrane</keyword>